<proteinExistence type="predicted"/>
<dbReference type="EMBL" id="JAKOAV010000028">
    <property type="protein sequence ID" value="MDF9409339.1"/>
    <property type="molecule type" value="Genomic_DNA"/>
</dbReference>
<gene>
    <name evidence="2" type="ORF">L7E55_13405</name>
</gene>
<evidence type="ECO:0000313" key="2">
    <source>
        <dbReference type="EMBL" id="MDF9409339.1"/>
    </source>
</evidence>
<evidence type="ECO:0000256" key="1">
    <source>
        <dbReference type="SAM" id="MobiDB-lite"/>
    </source>
</evidence>
<evidence type="ECO:0000313" key="3">
    <source>
        <dbReference type="Proteomes" id="UP001154312"/>
    </source>
</evidence>
<dbReference type="Proteomes" id="UP001154312">
    <property type="component" value="Unassembled WGS sequence"/>
</dbReference>
<keyword evidence="3" id="KW-1185">Reference proteome</keyword>
<dbReference type="RefSeq" id="WP_277444800.1">
    <property type="nucleotide sequence ID" value="NZ_JAKOAV010000028.1"/>
</dbReference>
<organism evidence="2 3">
    <name type="scientific">Pelotomaculum isophthalicicum JI</name>
    <dbReference type="NCBI Taxonomy" id="947010"/>
    <lineage>
        <taxon>Bacteria</taxon>
        <taxon>Bacillati</taxon>
        <taxon>Bacillota</taxon>
        <taxon>Clostridia</taxon>
        <taxon>Eubacteriales</taxon>
        <taxon>Desulfotomaculaceae</taxon>
        <taxon>Pelotomaculum</taxon>
    </lineage>
</organism>
<reference evidence="2" key="1">
    <citation type="submission" date="2022-02" db="EMBL/GenBank/DDBJ databases">
        <authorList>
            <person name="Leng L."/>
        </authorList>
    </citation>
    <scope>NUCLEOTIDE SEQUENCE</scope>
    <source>
        <strain evidence="2">JI</strain>
    </source>
</reference>
<protein>
    <submittedName>
        <fullName evidence="2">Uncharacterized protein</fullName>
    </submittedName>
</protein>
<sequence length="83" mass="9910">MLPITLERIEKQLIRWGYPSHLVENMKPWSLISCYANEKRKREEKLTTEHYKGKAIMDTDVKSRKSEKGAKKYQGVKVPYRNR</sequence>
<comment type="caution">
    <text evidence="2">The sequence shown here is derived from an EMBL/GenBank/DDBJ whole genome shotgun (WGS) entry which is preliminary data.</text>
</comment>
<feature type="region of interest" description="Disordered" evidence="1">
    <location>
        <begin position="59"/>
        <end position="83"/>
    </location>
</feature>
<accession>A0A9X4JTU9</accession>
<name>A0A9X4JTU9_9FIRM</name>
<dbReference type="AlphaFoldDB" id="A0A9X4JTU9"/>
<feature type="compositionally biased region" description="Basic and acidic residues" evidence="1">
    <location>
        <begin position="59"/>
        <end position="70"/>
    </location>
</feature>